<dbReference type="InterPro" id="IPR035965">
    <property type="entry name" value="PAS-like_dom_sf"/>
</dbReference>
<dbReference type="PANTHER" id="PTHR45453">
    <property type="entry name" value="PHOSPHATE REGULON SENSOR PROTEIN PHOR"/>
    <property type="match status" value="1"/>
</dbReference>
<dbReference type="PROSITE" id="PS50109">
    <property type="entry name" value="HIS_KIN"/>
    <property type="match status" value="1"/>
</dbReference>
<dbReference type="InterPro" id="IPR004358">
    <property type="entry name" value="Sig_transdc_His_kin-like_C"/>
</dbReference>
<feature type="transmembrane region" description="Helical" evidence="18">
    <location>
        <begin position="12"/>
        <end position="45"/>
    </location>
</feature>
<dbReference type="InterPro" id="IPR021766">
    <property type="entry name" value="PhoR_N"/>
</dbReference>
<sequence length="448" mass="48681">MNAIWARSLIILAVILFGGATLAMIAGATIGLGFIALALLALALLNAARLSTLWRLLDAPSYGEVPSATGAWGEAFYRLHRLAKRWHLQVTESVAQHERFLAAIQASPNGVMMLDANNRIEWCNANAEAHFGIHANRDAGQPINYLVRSPAFLTYLSSQNYDTPLTFAGKGSGAAGAHRTLSVQAFPYGDDHKLVLSHDITDLEKTDAMRRDFVANVSHELKTPLTVLSGFLETVRELKLAPAERERYLDIMAQQSQRMQHIVDDLLVLAKIEGQSKPPADVAVDVPALIATLRDDAFALSAGKHRIEVDIDPSLTLLGNAQELSSAFGNLISNAIRYTPQGGLIRIGWHTVEQKAAFVVTDSGIGIPAEHVPRLTERFYRVDSSRSRDTGGTGLGLAIVKHVLQRHNARLQIESTEGRGSTFSAVFPSARVRQATPRPALADATTTH</sequence>
<dbReference type="InterPro" id="IPR014310">
    <property type="entry name" value="Sig_transdc_His_kinase_PhoR"/>
</dbReference>
<dbReference type="SMART" id="SM00387">
    <property type="entry name" value="HATPase_c"/>
    <property type="match status" value="1"/>
</dbReference>
<keyword evidence="16 18" id="KW-0472">Membrane</keyword>
<dbReference type="NCBIfam" id="TIGR02966">
    <property type="entry name" value="phoR_proteo"/>
    <property type="match status" value="1"/>
</dbReference>
<keyword evidence="11" id="KW-0547">Nucleotide-binding</keyword>
<evidence type="ECO:0000256" key="1">
    <source>
        <dbReference type="ARBA" id="ARBA00000085"/>
    </source>
</evidence>
<evidence type="ECO:0000256" key="4">
    <source>
        <dbReference type="ARBA" id="ARBA00019665"/>
    </source>
</evidence>
<dbReference type="InterPro" id="IPR005467">
    <property type="entry name" value="His_kinase_dom"/>
</dbReference>
<dbReference type="InterPro" id="IPR050351">
    <property type="entry name" value="BphY/WalK/GraS-like"/>
</dbReference>
<dbReference type="Pfam" id="PF02518">
    <property type="entry name" value="HATPase_c"/>
    <property type="match status" value="1"/>
</dbReference>
<evidence type="ECO:0000256" key="11">
    <source>
        <dbReference type="ARBA" id="ARBA00022741"/>
    </source>
</evidence>
<dbReference type="AlphaFoldDB" id="A0A1H2PUZ3"/>
<evidence type="ECO:0000259" key="19">
    <source>
        <dbReference type="PROSITE" id="PS50109"/>
    </source>
</evidence>
<reference evidence="21" key="1">
    <citation type="submission" date="2016-09" db="EMBL/GenBank/DDBJ databases">
        <authorList>
            <person name="Varghese N."/>
            <person name="Submissions S."/>
        </authorList>
    </citation>
    <scope>NUCLEOTIDE SEQUENCE [LARGE SCALE GENOMIC DNA]</scope>
    <source>
        <strain evidence="21">JS23</strain>
    </source>
</reference>
<dbReference type="Pfam" id="PF11808">
    <property type="entry name" value="PhoR"/>
    <property type="match status" value="1"/>
</dbReference>
<dbReference type="SMART" id="SM00091">
    <property type="entry name" value="PAS"/>
    <property type="match status" value="1"/>
</dbReference>
<keyword evidence="6" id="KW-1003">Cell membrane</keyword>
<comment type="catalytic activity">
    <reaction evidence="1">
        <text>ATP + protein L-histidine = ADP + protein N-phospho-L-histidine.</text>
        <dbReference type="EC" id="2.7.13.3"/>
    </reaction>
</comment>
<evidence type="ECO:0000256" key="8">
    <source>
        <dbReference type="ARBA" id="ARBA00022592"/>
    </source>
</evidence>
<keyword evidence="5" id="KW-0813">Transport</keyword>
<evidence type="ECO:0000256" key="15">
    <source>
        <dbReference type="ARBA" id="ARBA00023012"/>
    </source>
</evidence>
<comment type="subcellular location">
    <subcellularLocation>
        <location evidence="2">Cell membrane</location>
    </subcellularLocation>
</comment>
<dbReference type="PRINTS" id="PR00344">
    <property type="entry name" value="BCTRLSENSOR"/>
</dbReference>
<evidence type="ECO:0000256" key="3">
    <source>
        <dbReference type="ARBA" id="ARBA00012438"/>
    </source>
</evidence>
<evidence type="ECO:0000256" key="7">
    <source>
        <dbReference type="ARBA" id="ARBA00022553"/>
    </source>
</evidence>
<dbReference type="Proteomes" id="UP000243719">
    <property type="component" value="Unassembled WGS sequence"/>
</dbReference>
<dbReference type="FunFam" id="3.30.565.10:FF:000032">
    <property type="entry name" value="Phosphate regulon sensor histidine kinase PhoR"/>
    <property type="match status" value="1"/>
</dbReference>
<dbReference type="PANTHER" id="PTHR45453:SF1">
    <property type="entry name" value="PHOSPHATE REGULON SENSOR PROTEIN PHOR"/>
    <property type="match status" value="1"/>
</dbReference>
<keyword evidence="10 18" id="KW-0812">Transmembrane</keyword>
<dbReference type="Pfam" id="PF00512">
    <property type="entry name" value="HisKA"/>
    <property type="match status" value="1"/>
</dbReference>
<accession>A0A1H2PUZ3</accession>
<dbReference type="FunFam" id="1.10.287.130:FF:000001">
    <property type="entry name" value="Two-component sensor histidine kinase"/>
    <property type="match status" value="1"/>
</dbReference>
<protein>
    <recommendedName>
        <fullName evidence="4">Phosphate regulon sensor protein PhoR</fullName>
        <ecNumber evidence="3">2.7.13.3</ecNumber>
    </recommendedName>
</protein>
<dbReference type="EMBL" id="FNLO01000014">
    <property type="protein sequence ID" value="SDV51035.1"/>
    <property type="molecule type" value="Genomic_DNA"/>
</dbReference>
<feature type="domain" description="Histidine kinase" evidence="19">
    <location>
        <begin position="216"/>
        <end position="431"/>
    </location>
</feature>
<dbReference type="OrthoDB" id="9813151at2"/>
<proteinExistence type="predicted"/>
<evidence type="ECO:0000256" key="5">
    <source>
        <dbReference type="ARBA" id="ARBA00022448"/>
    </source>
</evidence>
<evidence type="ECO:0000256" key="13">
    <source>
        <dbReference type="ARBA" id="ARBA00022840"/>
    </source>
</evidence>
<dbReference type="Gene3D" id="3.30.565.10">
    <property type="entry name" value="Histidine kinase-like ATPase, C-terminal domain"/>
    <property type="match status" value="1"/>
</dbReference>
<dbReference type="CDD" id="cd00082">
    <property type="entry name" value="HisKA"/>
    <property type="match status" value="1"/>
</dbReference>
<dbReference type="Gene3D" id="3.30.450.20">
    <property type="entry name" value="PAS domain"/>
    <property type="match status" value="1"/>
</dbReference>
<keyword evidence="13" id="KW-0067">ATP-binding</keyword>
<dbReference type="InterPro" id="IPR036097">
    <property type="entry name" value="HisK_dim/P_sf"/>
</dbReference>
<evidence type="ECO:0000256" key="16">
    <source>
        <dbReference type="ARBA" id="ARBA00023136"/>
    </source>
</evidence>
<dbReference type="InterPro" id="IPR000014">
    <property type="entry name" value="PAS"/>
</dbReference>
<evidence type="ECO:0000256" key="9">
    <source>
        <dbReference type="ARBA" id="ARBA00022679"/>
    </source>
</evidence>
<dbReference type="GO" id="GO:0016036">
    <property type="term" value="P:cellular response to phosphate starvation"/>
    <property type="evidence" value="ECO:0007669"/>
    <property type="project" value="TreeGrafter"/>
</dbReference>
<keyword evidence="7" id="KW-0597">Phosphoprotein</keyword>
<name>A0A1H2PUZ3_9BURK</name>
<dbReference type="GO" id="GO:0004721">
    <property type="term" value="F:phosphoprotein phosphatase activity"/>
    <property type="evidence" value="ECO:0007669"/>
    <property type="project" value="InterPro"/>
</dbReference>
<keyword evidence="9" id="KW-0808">Transferase</keyword>
<evidence type="ECO:0000256" key="10">
    <source>
        <dbReference type="ARBA" id="ARBA00022692"/>
    </source>
</evidence>
<evidence type="ECO:0000256" key="17">
    <source>
        <dbReference type="ARBA" id="ARBA00025207"/>
    </source>
</evidence>
<evidence type="ECO:0000256" key="18">
    <source>
        <dbReference type="SAM" id="Phobius"/>
    </source>
</evidence>
<dbReference type="SMART" id="SM00388">
    <property type="entry name" value="HisKA"/>
    <property type="match status" value="1"/>
</dbReference>
<dbReference type="EC" id="2.7.13.3" evidence="3"/>
<dbReference type="SUPFAM" id="SSF55874">
    <property type="entry name" value="ATPase domain of HSP90 chaperone/DNA topoisomerase II/histidine kinase"/>
    <property type="match status" value="1"/>
</dbReference>
<keyword evidence="8" id="KW-0592">Phosphate transport</keyword>
<evidence type="ECO:0000256" key="14">
    <source>
        <dbReference type="ARBA" id="ARBA00022989"/>
    </source>
</evidence>
<evidence type="ECO:0000256" key="12">
    <source>
        <dbReference type="ARBA" id="ARBA00022777"/>
    </source>
</evidence>
<dbReference type="Gene3D" id="1.10.287.130">
    <property type="match status" value="1"/>
</dbReference>
<dbReference type="InterPro" id="IPR036890">
    <property type="entry name" value="HATPase_C_sf"/>
</dbReference>
<dbReference type="InterPro" id="IPR003661">
    <property type="entry name" value="HisK_dim/P_dom"/>
</dbReference>
<dbReference type="GO" id="GO:0005524">
    <property type="term" value="F:ATP binding"/>
    <property type="evidence" value="ECO:0007669"/>
    <property type="project" value="UniProtKB-KW"/>
</dbReference>
<dbReference type="GO" id="GO:0006817">
    <property type="term" value="P:phosphate ion transport"/>
    <property type="evidence" value="ECO:0007669"/>
    <property type="project" value="UniProtKB-KW"/>
</dbReference>
<dbReference type="STRING" id="1770053.SAMN05216551_114134"/>
<dbReference type="SUPFAM" id="SSF47384">
    <property type="entry name" value="Homodimeric domain of signal transducing histidine kinase"/>
    <property type="match status" value="1"/>
</dbReference>
<evidence type="ECO:0000256" key="2">
    <source>
        <dbReference type="ARBA" id="ARBA00004236"/>
    </source>
</evidence>
<gene>
    <name evidence="20" type="ORF">SAMN05216551_114134</name>
</gene>
<dbReference type="RefSeq" id="WP_091912422.1">
    <property type="nucleotide sequence ID" value="NZ_FNLO01000014.1"/>
</dbReference>
<dbReference type="Pfam" id="PF13188">
    <property type="entry name" value="PAS_8"/>
    <property type="match status" value="1"/>
</dbReference>
<comment type="function">
    <text evidence="17">Member of the two-component regulatory system PhoR/PhoB involved in the phosphate regulon genes expression. PhoR may function as a membrane-associated protein kinase that phosphorylates PhoB in response to environmental signals.</text>
</comment>
<keyword evidence="12 20" id="KW-0418">Kinase</keyword>
<dbReference type="GO" id="GO:0005886">
    <property type="term" value="C:plasma membrane"/>
    <property type="evidence" value="ECO:0007669"/>
    <property type="project" value="UniProtKB-SubCell"/>
</dbReference>
<evidence type="ECO:0000313" key="20">
    <source>
        <dbReference type="EMBL" id="SDV51035.1"/>
    </source>
</evidence>
<dbReference type="GO" id="GO:0000155">
    <property type="term" value="F:phosphorelay sensor kinase activity"/>
    <property type="evidence" value="ECO:0007669"/>
    <property type="project" value="InterPro"/>
</dbReference>
<dbReference type="SUPFAM" id="SSF55785">
    <property type="entry name" value="PYP-like sensor domain (PAS domain)"/>
    <property type="match status" value="1"/>
</dbReference>
<evidence type="ECO:0000313" key="21">
    <source>
        <dbReference type="Proteomes" id="UP000243719"/>
    </source>
</evidence>
<keyword evidence="14 18" id="KW-1133">Transmembrane helix</keyword>
<organism evidence="20 21">
    <name type="scientific">Chitinasiproducens palmae</name>
    <dbReference type="NCBI Taxonomy" id="1770053"/>
    <lineage>
        <taxon>Bacteria</taxon>
        <taxon>Pseudomonadati</taxon>
        <taxon>Pseudomonadota</taxon>
        <taxon>Betaproteobacteria</taxon>
        <taxon>Burkholderiales</taxon>
        <taxon>Burkholderiaceae</taxon>
        <taxon>Chitinasiproducens</taxon>
    </lineage>
</organism>
<keyword evidence="15" id="KW-0902">Two-component regulatory system</keyword>
<evidence type="ECO:0000256" key="6">
    <source>
        <dbReference type="ARBA" id="ARBA00022475"/>
    </source>
</evidence>
<dbReference type="InterPro" id="IPR003594">
    <property type="entry name" value="HATPase_dom"/>
</dbReference>
<keyword evidence="21" id="KW-1185">Reference proteome</keyword>